<evidence type="ECO:0000256" key="2">
    <source>
        <dbReference type="ARBA" id="ARBA00022617"/>
    </source>
</evidence>
<dbReference type="GO" id="GO:0046872">
    <property type="term" value="F:metal ion binding"/>
    <property type="evidence" value="ECO:0007669"/>
    <property type="project" value="UniProtKB-KW"/>
</dbReference>
<keyword evidence="5" id="KW-0408">Iron</keyword>
<dbReference type="InterPro" id="IPR012292">
    <property type="entry name" value="Globin/Proto"/>
</dbReference>
<keyword evidence="3 6" id="KW-0561">Oxygen transport</keyword>
<evidence type="ECO:0000313" key="10">
    <source>
        <dbReference type="Proteomes" id="UP001321473"/>
    </source>
</evidence>
<evidence type="ECO:0000256" key="1">
    <source>
        <dbReference type="ARBA" id="ARBA00022448"/>
    </source>
</evidence>
<reference evidence="8" key="2">
    <citation type="submission" date="2023-03" db="EMBL/GenBank/DDBJ databases">
        <authorList>
            <person name="Thuy-Boun P."/>
        </authorList>
    </citation>
    <scope>NUCLEOTIDE SEQUENCE</scope>
    <source>
        <strain evidence="8">F_SG_1</strain>
        <tissue evidence="8">Salivary glands</tissue>
    </source>
</reference>
<proteinExistence type="inferred from homology"/>
<keyword evidence="2 6" id="KW-0349">Heme</keyword>
<dbReference type="PANTHER" id="PTHR47217:SF1">
    <property type="entry name" value="GLOBIN-LIKE PROTEIN"/>
    <property type="match status" value="1"/>
</dbReference>
<keyword evidence="10" id="KW-1185">Reference proteome</keyword>
<dbReference type="GO" id="GO:0019825">
    <property type="term" value="F:oxygen binding"/>
    <property type="evidence" value="ECO:0007669"/>
    <property type="project" value="InterPro"/>
</dbReference>
<sequence length="227" mass="25153">MGNAHGKEVADDNTGMTQSECRLLHDTWHGFCSANHEGGVLIFSAFLTQNPSLLTLFRRFRVMPLAMLPSDPAFRAHACTVAYQVTSMVDNAGDPVLVEALIRKNAVLHTTKAGVYPHHFDILGRVLMEVMVRRDDKKQITPAAFTAWRKLLEFMLRITNDVYTEAGIQFVKPGLKPSSLSDTTSEDSMSAFETCLSGMSNTSEPHPGLVQHEHLLRQSVEQEAING</sequence>
<reference evidence="8 10" key="1">
    <citation type="journal article" date="2023" name="Arcadia Sci">
        <title>De novo assembly of a long-read Amblyomma americanum tick genome.</title>
        <authorList>
            <person name="Chou S."/>
            <person name="Poskanzer K.E."/>
            <person name="Rollins M."/>
            <person name="Thuy-Boun P.S."/>
        </authorList>
    </citation>
    <scope>NUCLEOTIDE SEQUENCE [LARGE SCALE GENOMIC DNA]</scope>
    <source>
        <strain evidence="8">F_SG_1</strain>
        <tissue evidence="8">Salivary glands</tissue>
    </source>
</reference>
<dbReference type="EMBL" id="JARKHS020029081">
    <property type="protein sequence ID" value="KAK8763683.1"/>
    <property type="molecule type" value="Genomic_DNA"/>
</dbReference>
<dbReference type="CDD" id="cd01040">
    <property type="entry name" value="Mb-like"/>
    <property type="match status" value="1"/>
</dbReference>
<reference evidence="8" key="3">
    <citation type="submission" date="2024-02" db="EMBL/GenBank/DDBJ databases">
        <authorList>
            <person name="Mcdaniel E.A."/>
            <person name="Celebi F.M."/>
            <person name="Reiter T."/>
            <person name="Weiss E.C."/>
            <person name="Chou S."/>
        </authorList>
    </citation>
    <scope>NUCLEOTIDE SEQUENCE</scope>
    <source>
        <strain evidence="8">F_SG_1</strain>
        <tissue evidence="8">Salivary glands</tissue>
    </source>
</reference>
<dbReference type="SUPFAM" id="SSF46458">
    <property type="entry name" value="Globin-like"/>
    <property type="match status" value="1"/>
</dbReference>
<dbReference type="AlphaFoldDB" id="A0AAQ4DMI6"/>
<dbReference type="InterPro" id="IPR044399">
    <property type="entry name" value="Mb-like_M"/>
</dbReference>
<evidence type="ECO:0000256" key="6">
    <source>
        <dbReference type="RuleBase" id="RU000356"/>
    </source>
</evidence>
<evidence type="ECO:0000313" key="8">
    <source>
        <dbReference type="EMBL" id="KAK8763676.1"/>
    </source>
</evidence>
<dbReference type="EMBL" id="JARKHS020029082">
    <property type="protein sequence ID" value="KAK8763676.1"/>
    <property type="molecule type" value="Genomic_DNA"/>
</dbReference>
<dbReference type="GO" id="GO:0020037">
    <property type="term" value="F:heme binding"/>
    <property type="evidence" value="ECO:0007669"/>
    <property type="project" value="InterPro"/>
</dbReference>
<name>A0AAQ4DMI6_AMBAM</name>
<comment type="similarity">
    <text evidence="6">Belongs to the globin family.</text>
</comment>
<evidence type="ECO:0000256" key="5">
    <source>
        <dbReference type="ARBA" id="ARBA00023004"/>
    </source>
</evidence>
<dbReference type="Gene3D" id="1.10.490.10">
    <property type="entry name" value="Globins"/>
    <property type="match status" value="1"/>
</dbReference>
<comment type="caution">
    <text evidence="8">The sequence shown here is derived from an EMBL/GenBank/DDBJ whole genome shotgun (WGS) entry which is preliminary data.</text>
</comment>
<keyword evidence="1 6" id="KW-0813">Transport</keyword>
<dbReference type="InterPro" id="IPR009050">
    <property type="entry name" value="Globin-like_sf"/>
</dbReference>
<protein>
    <recommendedName>
        <fullName evidence="7">Globin domain-containing protein</fullName>
    </recommendedName>
</protein>
<gene>
    <name evidence="9" type="ORF">V5799_033709</name>
    <name evidence="8" type="ORF">V5799_033710</name>
</gene>
<evidence type="ECO:0000313" key="9">
    <source>
        <dbReference type="EMBL" id="KAK8763683.1"/>
    </source>
</evidence>
<evidence type="ECO:0000256" key="3">
    <source>
        <dbReference type="ARBA" id="ARBA00022621"/>
    </source>
</evidence>
<dbReference type="GO" id="GO:0005344">
    <property type="term" value="F:oxygen carrier activity"/>
    <property type="evidence" value="ECO:0007669"/>
    <property type="project" value="UniProtKB-KW"/>
</dbReference>
<dbReference type="Pfam" id="PF00042">
    <property type="entry name" value="Globin"/>
    <property type="match status" value="1"/>
</dbReference>
<keyword evidence="4" id="KW-0479">Metal-binding</keyword>
<dbReference type="PANTHER" id="PTHR47217">
    <property type="entry name" value="GLOBIN-LIKE PROTEIN"/>
    <property type="match status" value="1"/>
</dbReference>
<evidence type="ECO:0000256" key="4">
    <source>
        <dbReference type="ARBA" id="ARBA00022723"/>
    </source>
</evidence>
<dbReference type="InterPro" id="IPR000971">
    <property type="entry name" value="Globin"/>
</dbReference>
<dbReference type="Proteomes" id="UP001321473">
    <property type="component" value="Unassembled WGS sequence"/>
</dbReference>
<dbReference type="PROSITE" id="PS01033">
    <property type="entry name" value="GLOBIN"/>
    <property type="match status" value="1"/>
</dbReference>
<feature type="domain" description="Globin" evidence="7">
    <location>
        <begin position="15"/>
        <end position="164"/>
    </location>
</feature>
<organism evidence="8 10">
    <name type="scientific">Amblyomma americanum</name>
    <name type="common">Lone star tick</name>
    <dbReference type="NCBI Taxonomy" id="6943"/>
    <lineage>
        <taxon>Eukaryota</taxon>
        <taxon>Metazoa</taxon>
        <taxon>Ecdysozoa</taxon>
        <taxon>Arthropoda</taxon>
        <taxon>Chelicerata</taxon>
        <taxon>Arachnida</taxon>
        <taxon>Acari</taxon>
        <taxon>Parasitiformes</taxon>
        <taxon>Ixodida</taxon>
        <taxon>Ixodoidea</taxon>
        <taxon>Ixodidae</taxon>
        <taxon>Amblyomminae</taxon>
        <taxon>Amblyomma</taxon>
    </lineage>
</organism>
<accession>A0AAQ4DMI6</accession>
<evidence type="ECO:0000259" key="7">
    <source>
        <dbReference type="PROSITE" id="PS01033"/>
    </source>
</evidence>